<reference evidence="3 4" key="1">
    <citation type="submission" date="2020-02" db="EMBL/GenBank/DDBJ databases">
        <title>Draft genome sequence of Haematococcus lacustris strain NIES-144.</title>
        <authorList>
            <person name="Morimoto D."/>
            <person name="Nakagawa S."/>
            <person name="Yoshida T."/>
            <person name="Sawayama S."/>
        </authorList>
    </citation>
    <scope>NUCLEOTIDE SEQUENCE [LARGE SCALE GENOMIC DNA]</scope>
    <source>
        <strain evidence="3 4">NIES-144</strain>
    </source>
</reference>
<evidence type="ECO:0000256" key="1">
    <source>
        <dbReference type="SAM" id="MobiDB-lite"/>
    </source>
</evidence>
<gene>
    <name evidence="3" type="ORF">HaLaN_04776</name>
</gene>
<comment type="caution">
    <text evidence="3">The sequence shown here is derived from an EMBL/GenBank/DDBJ whole genome shotgun (WGS) entry which is preliminary data.</text>
</comment>
<dbReference type="EMBL" id="BLLF01000247">
    <property type="protein sequence ID" value="GFH09600.1"/>
    <property type="molecule type" value="Genomic_DNA"/>
</dbReference>
<sequence>MKGGKNCCPNVALILLPLSSKVSHCQLSMTGQDACMLWCAAAHMGVLNGVHRMKPWAGKGPGFKHRAPQLLGVYGWLSTVAKVRLEAEVEHSRAEAGQLQQDLSAVRHEVAAARQGQQAAQQQAAQLAEQVRGRPDGGQGVTAPGGGSPE</sequence>
<dbReference type="Proteomes" id="UP000485058">
    <property type="component" value="Unassembled WGS sequence"/>
</dbReference>
<evidence type="ECO:0000313" key="3">
    <source>
        <dbReference type="EMBL" id="GFH09600.1"/>
    </source>
</evidence>
<protein>
    <submittedName>
        <fullName evidence="3">Uncharacterized protein</fullName>
    </submittedName>
</protein>
<name>A0A699YHB6_HAELA</name>
<feature type="region of interest" description="Disordered" evidence="1">
    <location>
        <begin position="114"/>
        <end position="150"/>
    </location>
</feature>
<keyword evidence="4" id="KW-1185">Reference proteome</keyword>
<feature type="signal peptide" evidence="2">
    <location>
        <begin position="1"/>
        <end position="25"/>
    </location>
</feature>
<feature type="chain" id="PRO_5025590141" evidence="2">
    <location>
        <begin position="26"/>
        <end position="150"/>
    </location>
</feature>
<organism evidence="3 4">
    <name type="scientific">Haematococcus lacustris</name>
    <name type="common">Green alga</name>
    <name type="synonym">Haematococcus pluvialis</name>
    <dbReference type="NCBI Taxonomy" id="44745"/>
    <lineage>
        <taxon>Eukaryota</taxon>
        <taxon>Viridiplantae</taxon>
        <taxon>Chlorophyta</taxon>
        <taxon>core chlorophytes</taxon>
        <taxon>Chlorophyceae</taxon>
        <taxon>CS clade</taxon>
        <taxon>Chlamydomonadales</taxon>
        <taxon>Haematococcaceae</taxon>
        <taxon>Haematococcus</taxon>
    </lineage>
</organism>
<dbReference type="AlphaFoldDB" id="A0A699YHB6"/>
<proteinExistence type="predicted"/>
<evidence type="ECO:0000313" key="4">
    <source>
        <dbReference type="Proteomes" id="UP000485058"/>
    </source>
</evidence>
<feature type="compositionally biased region" description="Gly residues" evidence="1">
    <location>
        <begin position="136"/>
        <end position="150"/>
    </location>
</feature>
<evidence type="ECO:0000256" key="2">
    <source>
        <dbReference type="SAM" id="SignalP"/>
    </source>
</evidence>
<feature type="compositionally biased region" description="Low complexity" evidence="1">
    <location>
        <begin position="114"/>
        <end position="130"/>
    </location>
</feature>
<keyword evidence="2" id="KW-0732">Signal</keyword>
<accession>A0A699YHB6</accession>